<dbReference type="Pfam" id="PF08891">
    <property type="entry name" value="YfcL"/>
    <property type="match status" value="1"/>
</dbReference>
<sequence>MNLELSMQFENLTALYHFLDEQVEQDVSADELFAGSYLRGFISLAGSEYGDESQVLTQALATNISEKLQAARTELTPQDRQIVQDYWLQLQTAFTA</sequence>
<name>A0A222G9Y6_9GAMM</name>
<accession>A0A222G9Y6</accession>
<gene>
    <name evidence="1" type="ORF">B5D82_13015</name>
</gene>
<reference evidence="1 2" key="1">
    <citation type="submission" date="2017-08" db="EMBL/GenBank/DDBJ databases">
        <title>Complete genome of Colwellia sp. NB097-1, a psychrophile bacterium ioslated from Bering Sea.</title>
        <authorList>
            <person name="Chen X."/>
        </authorList>
    </citation>
    <scope>NUCLEOTIDE SEQUENCE [LARGE SCALE GENOMIC DNA]</scope>
    <source>
        <strain evidence="1 2">NB097-1</strain>
    </source>
</reference>
<keyword evidence="2" id="KW-1185">Reference proteome</keyword>
<evidence type="ECO:0008006" key="3">
    <source>
        <dbReference type="Google" id="ProtNLM"/>
    </source>
</evidence>
<dbReference type="KEGG" id="cber:B5D82_13015"/>
<evidence type="ECO:0000313" key="1">
    <source>
        <dbReference type="EMBL" id="ASP48610.1"/>
    </source>
</evidence>
<proteinExistence type="predicted"/>
<dbReference type="OrthoDB" id="5600394at2"/>
<protein>
    <recommendedName>
        <fullName evidence="3">YfcL protein</fullName>
    </recommendedName>
</protein>
<organism evidence="1 2">
    <name type="scientific">Cognaticolwellia beringensis</name>
    <dbReference type="NCBI Taxonomy" id="1967665"/>
    <lineage>
        <taxon>Bacteria</taxon>
        <taxon>Pseudomonadati</taxon>
        <taxon>Pseudomonadota</taxon>
        <taxon>Gammaproteobacteria</taxon>
        <taxon>Alteromonadales</taxon>
        <taxon>Colwelliaceae</taxon>
        <taxon>Cognaticolwellia</taxon>
    </lineage>
</organism>
<dbReference type="AlphaFoldDB" id="A0A222G9Y6"/>
<dbReference type="Proteomes" id="UP000202259">
    <property type="component" value="Chromosome"/>
</dbReference>
<evidence type="ECO:0000313" key="2">
    <source>
        <dbReference type="Proteomes" id="UP000202259"/>
    </source>
</evidence>
<dbReference type="EMBL" id="CP020465">
    <property type="protein sequence ID" value="ASP48610.1"/>
    <property type="molecule type" value="Genomic_DNA"/>
</dbReference>
<dbReference type="InterPro" id="IPR014987">
    <property type="entry name" value="UPF_YfcL"/>
</dbReference>